<comment type="caution">
    <text evidence="2">The sequence shown here is derived from an EMBL/GenBank/DDBJ whole genome shotgun (WGS) entry which is preliminary data.</text>
</comment>
<gene>
    <name evidence="2" type="ORF">MHBO_004828</name>
</gene>
<dbReference type="EMBL" id="JBDODL010005421">
    <property type="protein sequence ID" value="MES1923279.1"/>
    <property type="molecule type" value="Genomic_DNA"/>
</dbReference>
<evidence type="ECO:0000313" key="3">
    <source>
        <dbReference type="Proteomes" id="UP001439008"/>
    </source>
</evidence>
<feature type="region of interest" description="Disordered" evidence="1">
    <location>
        <begin position="47"/>
        <end position="88"/>
    </location>
</feature>
<keyword evidence="3" id="KW-1185">Reference proteome</keyword>
<name>A0ABV2AUY7_9EUKA</name>
<reference evidence="2 3" key="1">
    <citation type="journal article" date="2024" name="BMC Biol.">
        <title>Comparative genomics of Ascetosporea gives new insight into the evolutionary basis for animal parasitism in Rhizaria.</title>
        <authorList>
            <person name="Hiltunen Thoren M."/>
            <person name="Onut-Brannstrom I."/>
            <person name="Alfjorden A."/>
            <person name="Peckova H."/>
            <person name="Swords F."/>
            <person name="Hooper C."/>
            <person name="Holzer A.S."/>
            <person name="Bass D."/>
            <person name="Burki F."/>
        </authorList>
    </citation>
    <scope>NUCLEOTIDE SEQUENCE [LARGE SCALE GENOMIC DNA]</scope>
    <source>
        <strain evidence="2">20-A016</strain>
    </source>
</reference>
<accession>A0ABV2AUY7</accession>
<proteinExistence type="predicted"/>
<evidence type="ECO:0000313" key="2">
    <source>
        <dbReference type="EMBL" id="MES1923279.1"/>
    </source>
</evidence>
<evidence type="ECO:0000256" key="1">
    <source>
        <dbReference type="SAM" id="MobiDB-lite"/>
    </source>
</evidence>
<dbReference type="Proteomes" id="UP001439008">
    <property type="component" value="Unassembled WGS sequence"/>
</dbReference>
<protein>
    <submittedName>
        <fullName evidence="2">Uncharacterized protein</fullName>
    </submittedName>
</protein>
<sequence length="88" mass="9882">MDTLQSMINYTKLATEILKQQTAHQCANTETPAQQLGHEDKTIAWGRRRMYHADRDPQRKSGGYGSSHNLVAQILDDEPAGTSQNQNI</sequence>
<organism evidence="2 3">
    <name type="scientific">Bonamia ostreae</name>
    <dbReference type="NCBI Taxonomy" id="126728"/>
    <lineage>
        <taxon>Eukaryota</taxon>
        <taxon>Sar</taxon>
        <taxon>Rhizaria</taxon>
        <taxon>Endomyxa</taxon>
        <taxon>Ascetosporea</taxon>
        <taxon>Haplosporida</taxon>
        <taxon>Bonamia</taxon>
    </lineage>
</organism>